<accession>A0A060CCZ0</accession>
<dbReference type="PANTHER" id="PTHR13170:SF16">
    <property type="entry name" value="PROTEIN O-GLCNACASE"/>
    <property type="match status" value="1"/>
</dbReference>
<dbReference type="PANTHER" id="PTHR13170">
    <property type="entry name" value="O-GLCNACASE"/>
    <property type="match status" value="1"/>
</dbReference>
<dbReference type="EMBL" id="KF125485">
    <property type="protein sequence ID" value="AIA92812.1"/>
    <property type="molecule type" value="Genomic_DNA"/>
</dbReference>
<evidence type="ECO:0000259" key="3">
    <source>
        <dbReference type="PROSITE" id="PS52009"/>
    </source>
</evidence>
<dbReference type="SUPFAM" id="SSF51445">
    <property type="entry name" value="(Trans)glycosidases"/>
    <property type="match status" value="1"/>
</dbReference>
<dbReference type="GO" id="GO:1901135">
    <property type="term" value="P:carbohydrate derivative metabolic process"/>
    <property type="evidence" value="ECO:0007669"/>
    <property type="project" value="UniProtKB-ARBA"/>
</dbReference>
<dbReference type="AlphaFoldDB" id="A0A060CCZ0"/>
<dbReference type="Gene3D" id="3.20.20.80">
    <property type="entry name" value="Glycosidases"/>
    <property type="match status" value="1"/>
</dbReference>
<name>A0A060CCZ0_9EURO</name>
<organism evidence="4">
    <name type="scientific">uncultured Penicillium</name>
    <dbReference type="NCBI Taxonomy" id="292466"/>
    <lineage>
        <taxon>Eukaryota</taxon>
        <taxon>Fungi</taxon>
        <taxon>Dikarya</taxon>
        <taxon>Ascomycota</taxon>
        <taxon>Pezizomycotina</taxon>
        <taxon>Eurotiomycetes</taxon>
        <taxon>Eurotiomycetidae</taxon>
        <taxon>Eurotiales</taxon>
        <taxon>Aspergillaceae</taxon>
        <taxon>environmental samples</taxon>
    </lineage>
</organism>
<proteinExistence type="predicted"/>
<feature type="non-terminal residue" evidence="4">
    <location>
        <position position="1"/>
    </location>
</feature>
<dbReference type="InterPro" id="IPR011496">
    <property type="entry name" value="O-GlcNAcase_cat"/>
</dbReference>
<feature type="domain" description="GH84" evidence="3">
    <location>
        <begin position="1"/>
        <end position="151"/>
    </location>
</feature>
<sequence>YEGEELDRLRDLVETANAHHVTFTFALSPGNDITYGSDEDLQATITKFEQLRELGVDSFYIALDDIPTELGEEDAARFDSLAAAQTHYLNRVQDEYVRAHDLAPLQTVPTEYWGSGPSAYKTAFGEGTDPEIRIQWTGEGVFSPRSPRSPW</sequence>
<keyword evidence="1" id="KW-0378">Hydrolase</keyword>
<evidence type="ECO:0000313" key="4">
    <source>
        <dbReference type="EMBL" id="AIA92812.1"/>
    </source>
</evidence>
<evidence type="ECO:0000256" key="2">
    <source>
        <dbReference type="ARBA" id="ARBA00023295"/>
    </source>
</evidence>
<keyword evidence="2" id="KW-0326">Glycosidase</keyword>
<dbReference type="PROSITE" id="PS52009">
    <property type="entry name" value="GH84"/>
    <property type="match status" value="1"/>
</dbReference>
<dbReference type="GO" id="GO:0015929">
    <property type="term" value="F:hexosaminidase activity"/>
    <property type="evidence" value="ECO:0007669"/>
    <property type="project" value="UniProtKB-ARBA"/>
</dbReference>
<protein>
    <submittedName>
        <fullName evidence="4">NAGidase</fullName>
    </submittedName>
</protein>
<evidence type="ECO:0000256" key="1">
    <source>
        <dbReference type="ARBA" id="ARBA00022801"/>
    </source>
</evidence>
<reference evidence="4" key="1">
    <citation type="journal article" date="2013" name="Environ. Microbiol.">
        <title>Seasonally variable intestinal metagenomes of the red palm weevil (Rhynchophorus ferrugineus).</title>
        <authorList>
            <person name="Jia S."/>
            <person name="Zhang X."/>
            <person name="Zhang G."/>
            <person name="Yin A."/>
            <person name="Zhang S."/>
            <person name="Li F."/>
            <person name="Wang L."/>
            <person name="Zhao D."/>
            <person name="Yun Q."/>
            <person name="Tala"/>
            <person name="Wang J."/>
            <person name="Sun G."/>
            <person name="Baabdullah M."/>
            <person name="Yu X."/>
            <person name="Hu S."/>
            <person name="Al-Mssallem I.S."/>
            <person name="Yu J."/>
        </authorList>
    </citation>
    <scope>NUCLEOTIDE SEQUENCE</scope>
</reference>
<dbReference type="InterPro" id="IPR051822">
    <property type="entry name" value="Glycosyl_Hydrolase_84"/>
</dbReference>
<dbReference type="Pfam" id="PF07555">
    <property type="entry name" value="NAGidase"/>
    <property type="match status" value="1"/>
</dbReference>
<dbReference type="InterPro" id="IPR017853">
    <property type="entry name" value="GH"/>
</dbReference>